<evidence type="ECO:0000256" key="4">
    <source>
        <dbReference type="RuleBase" id="RU000363"/>
    </source>
</evidence>
<dbReference type="PROSITE" id="PS00061">
    <property type="entry name" value="ADH_SHORT"/>
    <property type="match status" value="1"/>
</dbReference>
<dbReference type="FunFam" id="3.40.50.720:FF:000261">
    <property type="entry name" value="NADPH-dependent 1-acyldihydroxyacetone phosphate reductase"/>
    <property type="match status" value="1"/>
</dbReference>
<dbReference type="GO" id="GO:0004806">
    <property type="term" value="F:triacylglycerol lipase activity"/>
    <property type="evidence" value="ECO:0007669"/>
    <property type="project" value="TreeGrafter"/>
</dbReference>
<dbReference type="PRINTS" id="PR00080">
    <property type="entry name" value="SDRFAMILY"/>
</dbReference>
<dbReference type="GO" id="GO:0005811">
    <property type="term" value="C:lipid droplet"/>
    <property type="evidence" value="ECO:0007669"/>
    <property type="project" value="TreeGrafter"/>
</dbReference>
<dbReference type="EMBL" id="CCBN010000028">
    <property type="protein sequence ID" value="CDO57954.1"/>
    <property type="molecule type" value="Genomic_DNA"/>
</dbReference>
<dbReference type="PANTHER" id="PTHR44169">
    <property type="entry name" value="NADPH-DEPENDENT 1-ACYLDIHYDROXYACETONE PHOSPHATE REDUCTASE"/>
    <property type="match status" value="1"/>
</dbReference>
<keyword evidence="2" id="KW-0521">NADP</keyword>
<reference evidence="5" key="1">
    <citation type="submission" date="2014-03" db="EMBL/GenBank/DDBJ databases">
        <authorList>
            <person name="Casaregola S."/>
        </authorList>
    </citation>
    <scope>NUCLEOTIDE SEQUENCE [LARGE SCALE GENOMIC DNA]</scope>
    <source>
        <strain evidence="5">CLIB 918</strain>
    </source>
</reference>
<dbReference type="PANTHER" id="PTHR44169:SF6">
    <property type="entry name" value="NADPH-DEPENDENT 1-ACYLDIHYDROXYACETONE PHOSPHATE REDUCTASE"/>
    <property type="match status" value="1"/>
</dbReference>
<protein>
    <submittedName>
        <fullName evidence="5">Similar to Saccharomyces cerevisiae YIL124W AYR1 NADPH-dependent 1-acyl dihydroxyacetone phosphate reductase found in lipid particles</fullName>
    </submittedName>
</protein>
<keyword evidence="6" id="KW-1185">Reference proteome</keyword>
<gene>
    <name evidence="5" type="ORF">BN980_GECA32s00219g</name>
</gene>
<keyword evidence="3" id="KW-0560">Oxidoreductase</keyword>
<dbReference type="InterPro" id="IPR002347">
    <property type="entry name" value="SDR_fam"/>
</dbReference>
<evidence type="ECO:0000256" key="1">
    <source>
        <dbReference type="ARBA" id="ARBA00006484"/>
    </source>
</evidence>
<name>A0A0J9XKL2_GEOCN</name>
<comment type="similarity">
    <text evidence="1 4">Belongs to the short-chain dehydrogenases/reductases (SDR) family.</text>
</comment>
<evidence type="ECO:0000256" key="3">
    <source>
        <dbReference type="ARBA" id="ARBA00023002"/>
    </source>
</evidence>
<comment type="caution">
    <text evidence="5">The sequence shown here is derived from an EMBL/GenBank/DDBJ whole genome shotgun (WGS) entry which is preliminary data.</text>
</comment>
<dbReference type="PRINTS" id="PR00081">
    <property type="entry name" value="GDHRDH"/>
</dbReference>
<organism evidence="5 6">
    <name type="scientific">Geotrichum candidum</name>
    <name type="common">Oospora lactis</name>
    <name type="synonym">Dipodascus geotrichum</name>
    <dbReference type="NCBI Taxonomy" id="1173061"/>
    <lineage>
        <taxon>Eukaryota</taxon>
        <taxon>Fungi</taxon>
        <taxon>Dikarya</taxon>
        <taxon>Ascomycota</taxon>
        <taxon>Saccharomycotina</taxon>
        <taxon>Dipodascomycetes</taxon>
        <taxon>Dipodascales</taxon>
        <taxon>Dipodascaceae</taxon>
        <taxon>Geotrichum</taxon>
    </lineage>
</organism>
<dbReference type="InterPro" id="IPR036291">
    <property type="entry name" value="NAD(P)-bd_dom_sf"/>
</dbReference>
<dbReference type="OrthoDB" id="2102561at2759"/>
<dbReference type="CDD" id="cd05374">
    <property type="entry name" value="17beta-HSD-like_SDR_c"/>
    <property type="match status" value="1"/>
</dbReference>
<dbReference type="SUPFAM" id="SSF51735">
    <property type="entry name" value="NAD(P)-binding Rossmann-fold domains"/>
    <property type="match status" value="1"/>
</dbReference>
<evidence type="ECO:0000256" key="2">
    <source>
        <dbReference type="ARBA" id="ARBA00022857"/>
    </source>
</evidence>
<accession>A0A0J9XKL2</accession>
<evidence type="ECO:0000313" key="6">
    <source>
        <dbReference type="Proteomes" id="UP000242525"/>
    </source>
</evidence>
<dbReference type="GO" id="GO:0005783">
    <property type="term" value="C:endoplasmic reticulum"/>
    <property type="evidence" value="ECO:0007669"/>
    <property type="project" value="TreeGrafter"/>
</dbReference>
<proteinExistence type="inferred from homology"/>
<sequence>MSAQTQKTAFVTGASSGIGKALAKELFFKGFKVFAGARRLKNMTDLKDLGIHTLELDVTSDESVGNALTYIRKESGGRLDFLFNNAGTSCTFPAMDLNVADAEACFAVNFFGVIRVTKLFLPLLIEAKGTVVQTGSVAAKLPFPFGSVYSASKAALHQYSDVLRIELAPFEVKVVTLIVGGVLTNIADDRPLPKDSLYIDIEADGVQARRTMAKDNNPMPPNVFAERVVRKLTTPALPPRTIWDGHGALLVWFLDLFVPRFLIALAFAKRFKLTRLAALVQAKKAKSELKKKKNYETLVLFVCYIFLLF</sequence>
<evidence type="ECO:0000313" key="5">
    <source>
        <dbReference type="EMBL" id="CDO57954.1"/>
    </source>
</evidence>
<dbReference type="Proteomes" id="UP000242525">
    <property type="component" value="Unassembled WGS sequence"/>
</dbReference>
<dbReference type="GO" id="GO:0000140">
    <property type="term" value="F:acylglycerone-phosphate reductase (NADP+) activity"/>
    <property type="evidence" value="ECO:0007669"/>
    <property type="project" value="TreeGrafter"/>
</dbReference>
<dbReference type="Gene3D" id="3.40.50.720">
    <property type="entry name" value="NAD(P)-binding Rossmann-like Domain"/>
    <property type="match status" value="1"/>
</dbReference>
<dbReference type="AlphaFoldDB" id="A0A0J9XKL2"/>
<dbReference type="STRING" id="1173061.A0A0J9XKL2"/>
<dbReference type="GO" id="GO:0019433">
    <property type="term" value="P:triglyceride catabolic process"/>
    <property type="evidence" value="ECO:0007669"/>
    <property type="project" value="TreeGrafter"/>
</dbReference>
<dbReference type="GO" id="GO:0006654">
    <property type="term" value="P:phosphatidic acid biosynthetic process"/>
    <property type="evidence" value="ECO:0007669"/>
    <property type="project" value="TreeGrafter"/>
</dbReference>
<dbReference type="InterPro" id="IPR020904">
    <property type="entry name" value="Sc_DH/Rdtase_CS"/>
</dbReference>
<dbReference type="Pfam" id="PF00106">
    <property type="entry name" value="adh_short"/>
    <property type="match status" value="1"/>
</dbReference>